<evidence type="ECO:0000313" key="2">
    <source>
        <dbReference type="Proteomes" id="UP000664835"/>
    </source>
</evidence>
<proteinExistence type="predicted"/>
<dbReference type="Proteomes" id="UP000664835">
    <property type="component" value="Unassembled WGS sequence"/>
</dbReference>
<comment type="caution">
    <text evidence="1">The sequence shown here is derived from an EMBL/GenBank/DDBJ whole genome shotgun (WGS) entry which is preliminary data.</text>
</comment>
<evidence type="ECO:0000313" key="1">
    <source>
        <dbReference type="EMBL" id="MBO1926231.1"/>
    </source>
</evidence>
<dbReference type="Pfam" id="PF11903">
    <property type="entry name" value="ParD_like"/>
    <property type="match status" value="1"/>
</dbReference>
<gene>
    <name evidence="1" type="ORF">J3998_01470</name>
</gene>
<dbReference type="RefSeq" id="WP_208146775.1">
    <property type="nucleotide sequence ID" value="NZ_JAGETV010000002.1"/>
</dbReference>
<evidence type="ECO:0008006" key="3">
    <source>
        <dbReference type="Google" id="ProtNLM"/>
    </source>
</evidence>
<protein>
    <recommendedName>
        <fullName evidence="3">ParD-like antitoxin of type II toxin-antitoxin system</fullName>
    </recommendedName>
</protein>
<dbReference type="InterPro" id="IPR021831">
    <property type="entry name" value="ParD-like"/>
</dbReference>
<sequence>MSISIRVNDDFYQAAKTQAQAEHRTIQNQIEYWAEIGRTAIDNPDLSIEAVKNLLIARKEVSESFEFIDE</sequence>
<name>A0ABS3Q1N4_9GAMM</name>
<organism evidence="1 2">
    <name type="scientific">Thiomicrorhabdus marina</name>
    <dbReference type="NCBI Taxonomy" id="2818442"/>
    <lineage>
        <taxon>Bacteria</taxon>
        <taxon>Pseudomonadati</taxon>
        <taxon>Pseudomonadota</taxon>
        <taxon>Gammaproteobacteria</taxon>
        <taxon>Thiotrichales</taxon>
        <taxon>Piscirickettsiaceae</taxon>
        <taxon>Thiomicrorhabdus</taxon>
    </lineage>
</organism>
<reference evidence="1 2" key="1">
    <citation type="submission" date="2021-03" db="EMBL/GenBank/DDBJ databases">
        <title>Thiomicrorhabdus sp.nov.,novel sulfur-oxidizing bacteria isolated from coastal sediment.</title>
        <authorList>
            <person name="Liu X."/>
        </authorList>
    </citation>
    <scope>NUCLEOTIDE SEQUENCE [LARGE SCALE GENOMIC DNA]</scope>
    <source>
        <strain evidence="1 2">6S2-11</strain>
    </source>
</reference>
<keyword evidence="2" id="KW-1185">Reference proteome</keyword>
<dbReference type="EMBL" id="JAGETV010000002">
    <property type="protein sequence ID" value="MBO1926231.1"/>
    <property type="molecule type" value="Genomic_DNA"/>
</dbReference>
<accession>A0ABS3Q1N4</accession>